<feature type="repeat" description="WD" evidence="3">
    <location>
        <begin position="1"/>
        <end position="32"/>
    </location>
</feature>
<reference evidence="4 5" key="1">
    <citation type="journal article" date="2013" name="Curr. Biol.">
        <title>The Genome of the Foraminiferan Reticulomyxa filosa.</title>
        <authorList>
            <person name="Glockner G."/>
            <person name="Hulsmann N."/>
            <person name="Schleicher M."/>
            <person name="Noegel A.A."/>
            <person name="Eichinger L."/>
            <person name="Gallinger C."/>
            <person name="Pawlowski J."/>
            <person name="Sierra R."/>
            <person name="Euteneuer U."/>
            <person name="Pillet L."/>
            <person name="Moustafa A."/>
            <person name="Platzer M."/>
            <person name="Groth M."/>
            <person name="Szafranski K."/>
            <person name="Schliwa M."/>
        </authorList>
    </citation>
    <scope>NUCLEOTIDE SEQUENCE [LARGE SCALE GENOMIC DNA]</scope>
</reference>
<dbReference type="CDD" id="cd00200">
    <property type="entry name" value="WD40"/>
    <property type="match status" value="1"/>
</dbReference>
<dbReference type="PROSITE" id="PS50294">
    <property type="entry name" value="WD_REPEATS_REGION"/>
    <property type="match status" value="5"/>
</dbReference>
<feature type="repeat" description="WD" evidence="3">
    <location>
        <begin position="136"/>
        <end position="177"/>
    </location>
</feature>
<dbReference type="PROSITE" id="PS50082">
    <property type="entry name" value="WD_REPEATS_2"/>
    <property type="match status" value="5"/>
</dbReference>
<evidence type="ECO:0000256" key="1">
    <source>
        <dbReference type="ARBA" id="ARBA00022574"/>
    </source>
</evidence>
<keyword evidence="5" id="KW-1185">Reference proteome</keyword>
<dbReference type="InterPro" id="IPR019775">
    <property type="entry name" value="WD40_repeat_CS"/>
</dbReference>
<evidence type="ECO:0000313" key="4">
    <source>
        <dbReference type="EMBL" id="ETO05314.1"/>
    </source>
</evidence>
<dbReference type="PRINTS" id="PR00320">
    <property type="entry name" value="GPROTEINBRPT"/>
</dbReference>
<evidence type="ECO:0000256" key="3">
    <source>
        <dbReference type="PROSITE-ProRule" id="PRU00221"/>
    </source>
</evidence>
<comment type="caution">
    <text evidence="4">The sequence shown here is derived from an EMBL/GenBank/DDBJ whole genome shotgun (WGS) entry which is preliminary data.</text>
</comment>
<dbReference type="Gene3D" id="2.130.10.10">
    <property type="entry name" value="YVTN repeat-like/Quinoprotein amine dehydrogenase"/>
    <property type="match status" value="2"/>
</dbReference>
<feature type="repeat" description="WD" evidence="3">
    <location>
        <begin position="178"/>
        <end position="219"/>
    </location>
</feature>
<dbReference type="EMBL" id="ASPP01028273">
    <property type="protein sequence ID" value="ETO05314.1"/>
    <property type="molecule type" value="Genomic_DNA"/>
</dbReference>
<dbReference type="InterPro" id="IPR020472">
    <property type="entry name" value="WD40_PAC1"/>
</dbReference>
<evidence type="ECO:0000256" key="2">
    <source>
        <dbReference type="ARBA" id="ARBA00022737"/>
    </source>
</evidence>
<dbReference type="OrthoDB" id="361494at2759"/>
<organism evidence="4 5">
    <name type="scientific">Reticulomyxa filosa</name>
    <dbReference type="NCBI Taxonomy" id="46433"/>
    <lineage>
        <taxon>Eukaryota</taxon>
        <taxon>Sar</taxon>
        <taxon>Rhizaria</taxon>
        <taxon>Retaria</taxon>
        <taxon>Foraminifera</taxon>
        <taxon>Monothalamids</taxon>
        <taxon>Reticulomyxidae</taxon>
        <taxon>Reticulomyxa</taxon>
    </lineage>
</organism>
<dbReference type="PANTHER" id="PTHR19879">
    <property type="entry name" value="TRANSCRIPTION INITIATION FACTOR TFIID"/>
    <property type="match status" value="1"/>
</dbReference>
<name>X6LUL1_RETFI</name>
<keyword evidence="2" id="KW-0677">Repeat</keyword>
<evidence type="ECO:0000313" key="5">
    <source>
        <dbReference type="Proteomes" id="UP000023152"/>
    </source>
</evidence>
<accession>X6LUL1</accession>
<dbReference type="InterPro" id="IPR036322">
    <property type="entry name" value="WD40_repeat_dom_sf"/>
</dbReference>
<gene>
    <name evidence="4" type="ORF">RFI_32081</name>
</gene>
<dbReference type="PROSITE" id="PS00678">
    <property type="entry name" value="WD_REPEATS_1"/>
    <property type="match status" value="1"/>
</dbReference>
<dbReference type="AlphaFoldDB" id="X6LUL1"/>
<dbReference type="SUPFAM" id="SSF50978">
    <property type="entry name" value="WD40 repeat-like"/>
    <property type="match status" value="1"/>
</dbReference>
<dbReference type="Pfam" id="PF00400">
    <property type="entry name" value="WD40"/>
    <property type="match status" value="5"/>
</dbReference>
<keyword evidence="1 3" id="KW-0853">WD repeat</keyword>
<protein>
    <submittedName>
        <fullName evidence="4">WD-40 repeat protein</fullName>
    </submittedName>
</protein>
<dbReference type="InterPro" id="IPR015943">
    <property type="entry name" value="WD40/YVTN_repeat-like_dom_sf"/>
</dbReference>
<dbReference type="SMART" id="SM00320">
    <property type="entry name" value="WD40"/>
    <property type="match status" value="5"/>
</dbReference>
<feature type="repeat" description="WD" evidence="3">
    <location>
        <begin position="33"/>
        <end position="74"/>
    </location>
</feature>
<dbReference type="PANTHER" id="PTHR19879:SF9">
    <property type="entry name" value="TRANSCRIPTION INITIATION FACTOR TFIID SUBUNIT 5"/>
    <property type="match status" value="1"/>
</dbReference>
<sequence length="266" mass="30172">MMLSPDGKQILTSSNDKTVRIWDMESGKQIHILEGHKNYVNAAQFSLDGSKIISYSRDTIIKLWETSSGKLLKSFEGHEEDNCIRFIEWRNSIMGCHSNSILQIQFSSNSPTFISCFADKTIRLWDILSGKQLQVFTEHLRAVLYAYFLPDCSKIISHSSDRTIRIWNVSSGKQIQLLEGHTAYLCGTQLSPDGSTLVSCSEDRTIRLWSSNNCKMIDVNETSLVKCIWQGGTQRFGLSMRDSIWKNTNGLTSQQKLLVTQRGGKF</sequence>
<feature type="repeat" description="WD" evidence="3">
    <location>
        <begin position="94"/>
        <end position="135"/>
    </location>
</feature>
<dbReference type="InterPro" id="IPR001680">
    <property type="entry name" value="WD40_rpt"/>
</dbReference>
<proteinExistence type="predicted"/>
<dbReference type="Proteomes" id="UP000023152">
    <property type="component" value="Unassembled WGS sequence"/>
</dbReference>